<evidence type="ECO:0000259" key="9">
    <source>
        <dbReference type="PROSITE" id="PS50893"/>
    </source>
</evidence>
<feature type="domain" description="ABC transmembrane type-1" evidence="10">
    <location>
        <begin position="208"/>
        <end position="490"/>
    </location>
</feature>
<protein>
    <submittedName>
        <fullName evidence="11">ABC transporter</fullName>
    </submittedName>
</protein>
<evidence type="ECO:0000313" key="11">
    <source>
        <dbReference type="EMBL" id="KAK7242723.1"/>
    </source>
</evidence>
<evidence type="ECO:0000256" key="4">
    <source>
        <dbReference type="ARBA" id="ARBA00022840"/>
    </source>
</evidence>
<dbReference type="PANTHER" id="PTHR43394">
    <property type="entry name" value="ATP-DEPENDENT PERMEASE MDL1, MITOCHONDRIAL"/>
    <property type="match status" value="1"/>
</dbReference>
<organism evidence="11 12">
    <name type="scientific">Aureococcus anophagefferens</name>
    <name type="common">Harmful bloom alga</name>
    <dbReference type="NCBI Taxonomy" id="44056"/>
    <lineage>
        <taxon>Eukaryota</taxon>
        <taxon>Sar</taxon>
        <taxon>Stramenopiles</taxon>
        <taxon>Ochrophyta</taxon>
        <taxon>Pelagophyceae</taxon>
        <taxon>Pelagomonadales</taxon>
        <taxon>Pelagomonadaceae</taxon>
        <taxon>Aureococcus</taxon>
    </lineage>
</organism>
<dbReference type="Proteomes" id="UP001363151">
    <property type="component" value="Unassembled WGS sequence"/>
</dbReference>
<feature type="compositionally biased region" description="Polar residues" evidence="7">
    <location>
        <begin position="782"/>
        <end position="794"/>
    </location>
</feature>
<feature type="region of interest" description="Disordered" evidence="7">
    <location>
        <begin position="779"/>
        <end position="801"/>
    </location>
</feature>
<evidence type="ECO:0000256" key="3">
    <source>
        <dbReference type="ARBA" id="ARBA00022741"/>
    </source>
</evidence>
<evidence type="ECO:0000256" key="7">
    <source>
        <dbReference type="SAM" id="MobiDB-lite"/>
    </source>
</evidence>
<keyword evidence="2 8" id="KW-0812">Transmembrane</keyword>
<keyword evidence="5 8" id="KW-1133">Transmembrane helix</keyword>
<dbReference type="InterPro" id="IPR039421">
    <property type="entry name" value="Type_1_exporter"/>
</dbReference>
<evidence type="ECO:0000256" key="5">
    <source>
        <dbReference type="ARBA" id="ARBA00022989"/>
    </source>
</evidence>
<evidence type="ECO:0000256" key="8">
    <source>
        <dbReference type="SAM" id="Phobius"/>
    </source>
</evidence>
<dbReference type="PANTHER" id="PTHR43394:SF19">
    <property type="entry name" value="ABC TRANSPORTER B FAMILY"/>
    <property type="match status" value="1"/>
</dbReference>
<dbReference type="Gene3D" id="3.40.50.300">
    <property type="entry name" value="P-loop containing nucleotide triphosphate hydrolases"/>
    <property type="match status" value="1"/>
</dbReference>
<gene>
    <name evidence="11" type="primary">ABCB9</name>
    <name evidence="11" type="ORF">SO694_00016473</name>
</gene>
<dbReference type="PROSITE" id="PS50929">
    <property type="entry name" value="ABC_TM1F"/>
    <property type="match status" value="1"/>
</dbReference>
<evidence type="ECO:0000313" key="12">
    <source>
        <dbReference type="Proteomes" id="UP001363151"/>
    </source>
</evidence>
<dbReference type="InterPro" id="IPR017871">
    <property type="entry name" value="ABC_transporter-like_CS"/>
</dbReference>
<dbReference type="CDD" id="cd18572">
    <property type="entry name" value="ABC_6TM_TAP"/>
    <property type="match status" value="1"/>
</dbReference>
<feature type="region of interest" description="Disordered" evidence="7">
    <location>
        <begin position="164"/>
        <end position="189"/>
    </location>
</feature>
<dbReference type="Gene3D" id="1.20.1560.10">
    <property type="entry name" value="ABC transporter type 1, transmembrane domain"/>
    <property type="match status" value="1"/>
</dbReference>
<proteinExistence type="predicted"/>
<feature type="domain" description="ABC transporter" evidence="9">
    <location>
        <begin position="528"/>
        <end position="770"/>
    </location>
</feature>
<dbReference type="Pfam" id="PF00005">
    <property type="entry name" value="ABC_tran"/>
    <property type="match status" value="1"/>
</dbReference>
<evidence type="ECO:0000256" key="2">
    <source>
        <dbReference type="ARBA" id="ARBA00022692"/>
    </source>
</evidence>
<sequence length="801" mass="84949">MTESKPDDAPSPRRLALTCGVVTLLDLVVTIGLSLYKPPHAVNPCAFGWPFFYGSSTSDLVALCVARAVASAIVSRRVGAEKFEAGRAHASLAELAFALSKAVSRALGARGRSCDDVTELFDAACGAYAFFAYAQPWALCRWLRASEAAAARERARSSEQNGLAVPLLGGDADCEAPEKPKKDEPKSDTRGTLRSLVKIASPDALYFWAAMVFAVLAALSTSAISLWTGDALDALIKSGDGKRFKAQVAELAVIAAAGAVCTGCRGGLFSFIGVRINVRIRDALFRHLLTLELAYYDETPTGDLNSRLSSDTSKVGDQVSLNVNVFARTAVQLVTTLAFMWHTSPELTLVACCSVPVIGVATKRYGALVWALSKRMQNELAGAMRVAEEAFSSMATVRSMAAEPSVAADFGAALERYRRVGVLQACAYSCWQSFNTALPTLMTCLLLFYGGRLVDKGELRSGRLVAFMLLTQSLADSFNTLADMFSNIADALGAADKVFVLLDRKPGADAPPAPLSKKLADAHCAGEVRFEDVHFTYPARPDAPVLRGVSFACAPGSVVALVGPSGSGKSSCLALLQHFYAPTRGRVLLDGDDVGSRDHAWLHTKVAMVGQEPVLFARSIEKNVIYGLEGTALEPDAAKVDACLLAANAKPFVDALPDGRETDVGERGAALSGGQKQRIAIARALARDPAVLLLDEATSALDAESERAVQDALDALIKECNITVMVVAHRLSTVRDADTICVMKRGVLVEEGSHDELFARDGGVYADLVRRQANISKEDSRSLLSTAGSESSLPSAAAGAN</sequence>
<evidence type="ECO:0000256" key="6">
    <source>
        <dbReference type="ARBA" id="ARBA00023136"/>
    </source>
</evidence>
<dbReference type="InterPro" id="IPR003593">
    <property type="entry name" value="AAA+_ATPase"/>
</dbReference>
<dbReference type="Pfam" id="PF00664">
    <property type="entry name" value="ABC_membrane"/>
    <property type="match status" value="1"/>
</dbReference>
<dbReference type="PROSITE" id="PS00211">
    <property type="entry name" value="ABC_TRANSPORTER_1"/>
    <property type="match status" value="1"/>
</dbReference>
<keyword evidence="4" id="KW-0067">ATP-binding</keyword>
<evidence type="ECO:0000256" key="1">
    <source>
        <dbReference type="ARBA" id="ARBA00004141"/>
    </source>
</evidence>
<keyword evidence="3" id="KW-0547">Nucleotide-binding</keyword>
<dbReference type="EMBL" id="JBBJCI010000141">
    <property type="protein sequence ID" value="KAK7242723.1"/>
    <property type="molecule type" value="Genomic_DNA"/>
</dbReference>
<evidence type="ECO:0000259" key="10">
    <source>
        <dbReference type="PROSITE" id="PS50929"/>
    </source>
</evidence>
<comment type="caution">
    <text evidence="11">The sequence shown here is derived from an EMBL/GenBank/DDBJ whole genome shotgun (WGS) entry which is preliminary data.</text>
</comment>
<dbReference type="PROSITE" id="PS50893">
    <property type="entry name" value="ABC_TRANSPORTER_2"/>
    <property type="match status" value="1"/>
</dbReference>
<reference evidence="11 12" key="1">
    <citation type="submission" date="2024-03" db="EMBL/GenBank/DDBJ databases">
        <title>Aureococcus anophagefferens CCMP1851 and Kratosvirus quantuckense: Draft genome of a second virus-susceptible host strain in the model system.</title>
        <authorList>
            <person name="Chase E."/>
            <person name="Truchon A.R."/>
            <person name="Schepens W."/>
            <person name="Wilhelm S.W."/>
        </authorList>
    </citation>
    <scope>NUCLEOTIDE SEQUENCE [LARGE SCALE GENOMIC DNA]</scope>
    <source>
        <strain evidence="11 12">CCMP1851</strain>
    </source>
</reference>
<dbReference type="InterPro" id="IPR027417">
    <property type="entry name" value="P-loop_NTPase"/>
</dbReference>
<dbReference type="SUPFAM" id="SSF90123">
    <property type="entry name" value="ABC transporter transmembrane region"/>
    <property type="match status" value="1"/>
</dbReference>
<feature type="transmembrane region" description="Helical" evidence="8">
    <location>
        <begin position="205"/>
        <end position="227"/>
    </location>
</feature>
<dbReference type="SUPFAM" id="SSF52540">
    <property type="entry name" value="P-loop containing nucleoside triphosphate hydrolases"/>
    <property type="match status" value="1"/>
</dbReference>
<dbReference type="SMART" id="SM00382">
    <property type="entry name" value="AAA"/>
    <property type="match status" value="1"/>
</dbReference>
<accession>A0ABR1G241</accession>
<feature type="compositionally biased region" description="Basic and acidic residues" evidence="7">
    <location>
        <begin position="176"/>
        <end position="189"/>
    </location>
</feature>
<comment type="subcellular location">
    <subcellularLocation>
        <location evidence="1">Membrane</location>
        <topology evidence="1">Multi-pass membrane protein</topology>
    </subcellularLocation>
</comment>
<dbReference type="InterPro" id="IPR011527">
    <property type="entry name" value="ABC1_TM_dom"/>
</dbReference>
<keyword evidence="6 8" id="KW-0472">Membrane</keyword>
<keyword evidence="12" id="KW-1185">Reference proteome</keyword>
<feature type="transmembrane region" description="Helical" evidence="8">
    <location>
        <begin position="15"/>
        <end position="36"/>
    </location>
</feature>
<name>A0ABR1G241_AURAN</name>
<dbReference type="InterPro" id="IPR003439">
    <property type="entry name" value="ABC_transporter-like_ATP-bd"/>
</dbReference>
<dbReference type="InterPro" id="IPR036640">
    <property type="entry name" value="ABC1_TM_sf"/>
</dbReference>